<organism evidence="2 3">
    <name type="scientific">Streptomyces angustmyceticus</name>
    <dbReference type="NCBI Taxonomy" id="285578"/>
    <lineage>
        <taxon>Bacteria</taxon>
        <taxon>Bacillati</taxon>
        <taxon>Actinomycetota</taxon>
        <taxon>Actinomycetes</taxon>
        <taxon>Kitasatosporales</taxon>
        <taxon>Streptomycetaceae</taxon>
        <taxon>Streptomyces</taxon>
    </lineage>
</organism>
<dbReference type="PROSITE" id="PS50801">
    <property type="entry name" value="STAS"/>
    <property type="match status" value="1"/>
</dbReference>
<reference evidence="2 3" key="1">
    <citation type="submission" date="2019-10" db="EMBL/GenBank/DDBJ databases">
        <title>Whole genome shotgun sequence of Streptomyces angustmyceticus NBRC 3934.</title>
        <authorList>
            <person name="Hosoyama A."/>
            <person name="Ichikawa N."/>
            <person name="Kimura A."/>
            <person name="Kitahashi Y."/>
            <person name="Komaki H."/>
            <person name="Uohara A."/>
        </authorList>
    </citation>
    <scope>NUCLEOTIDE SEQUENCE [LARGE SCALE GENOMIC DNA]</scope>
    <source>
        <strain evidence="2 3">NBRC 3934</strain>
    </source>
</reference>
<dbReference type="Proteomes" id="UP000325598">
    <property type="component" value="Unassembled WGS sequence"/>
</dbReference>
<proteinExistence type="predicted"/>
<feature type="domain" description="STAS" evidence="1">
    <location>
        <begin position="22"/>
        <end position="102"/>
    </location>
</feature>
<accession>A0A5J4LAJ4</accession>
<evidence type="ECO:0000259" key="1">
    <source>
        <dbReference type="PROSITE" id="PS50801"/>
    </source>
</evidence>
<sequence length="120" mass="12710">MTAHPPGDGLTVTTPDRRTAHLHLSGELDHTTAEELLAAALQQIAAQPHLRDLHLDCAHVRACDPMGLSLLLALHRRTSAAGIHLHLDARPPAMDRLLTVTGTLTHLTSPPGEQGTVPAG</sequence>
<dbReference type="CDD" id="cd07043">
    <property type="entry name" value="STAS_anti-anti-sigma_factors"/>
    <property type="match status" value="1"/>
</dbReference>
<dbReference type="GeneID" id="96750950"/>
<dbReference type="SUPFAM" id="SSF52091">
    <property type="entry name" value="SpoIIaa-like"/>
    <property type="match status" value="1"/>
</dbReference>
<protein>
    <recommendedName>
        <fullName evidence="1">STAS domain-containing protein</fullName>
    </recommendedName>
</protein>
<name>A0A5J4LAJ4_9ACTN</name>
<evidence type="ECO:0000313" key="3">
    <source>
        <dbReference type="Proteomes" id="UP000325598"/>
    </source>
</evidence>
<dbReference type="AlphaFoldDB" id="A0A5J4LAJ4"/>
<dbReference type="InterPro" id="IPR036513">
    <property type="entry name" value="STAS_dom_sf"/>
</dbReference>
<keyword evidence="3" id="KW-1185">Reference proteome</keyword>
<dbReference type="InterPro" id="IPR002645">
    <property type="entry name" value="STAS_dom"/>
</dbReference>
<dbReference type="Gene3D" id="3.30.750.24">
    <property type="entry name" value="STAS domain"/>
    <property type="match status" value="1"/>
</dbReference>
<evidence type="ECO:0000313" key="2">
    <source>
        <dbReference type="EMBL" id="GES28490.1"/>
    </source>
</evidence>
<dbReference type="RefSeq" id="WP_086720077.1">
    <property type="nucleotide sequence ID" value="NZ_BLAG01000005.1"/>
</dbReference>
<comment type="caution">
    <text evidence="2">The sequence shown here is derived from an EMBL/GenBank/DDBJ whole genome shotgun (WGS) entry which is preliminary data.</text>
</comment>
<dbReference type="InterPro" id="IPR058548">
    <property type="entry name" value="MlaB-like_STAS"/>
</dbReference>
<dbReference type="Pfam" id="PF13466">
    <property type="entry name" value="STAS_2"/>
    <property type="match status" value="1"/>
</dbReference>
<gene>
    <name evidence="2" type="ORF">San01_09770</name>
</gene>
<dbReference type="OrthoDB" id="4249752at2"/>
<dbReference type="EMBL" id="BLAG01000005">
    <property type="protein sequence ID" value="GES28490.1"/>
    <property type="molecule type" value="Genomic_DNA"/>
</dbReference>